<evidence type="ECO:0000313" key="2">
    <source>
        <dbReference type="Proteomes" id="UP000587070"/>
    </source>
</evidence>
<dbReference type="Proteomes" id="UP000587070">
    <property type="component" value="Unassembled WGS sequence"/>
</dbReference>
<dbReference type="EMBL" id="JACIGE010000005">
    <property type="protein sequence ID" value="MBB4247224.1"/>
    <property type="molecule type" value="Genomic_DNA"/>
</dbReference>
<proteinExistence type="predicted"/>
<protein>
    <submittedName>
        <fullName evidence="1">Uncharacterized protein</fullName>
    </submittedName>
</protein>
<dbReference type="RefSeq" id="WP_153116004.1">
    <property type="nucleotide sequence ID" value="NZ_JACIGE010000005.1"/>
</dbReference>
<dbReference type="OrthoDB" id="7019622at2"/>
<name>A0A840FZB2_RHOTE</name>
<comment type="caution">
    <text evidence="1">The sequence shown here is derived from an EMBL/GenBank/DDBJ whole genome shotgun (WGS) entry which is preliminary data.</text>
</comment>
<reference evidence="1 2" key="1">
    <citation type="submission" date="2020-08" db="EMBL/GenBank/DDBJ databases">
        <title>Genome sequencing of Purple Non-Sulfur Bacteria from various extreme environments.</title>
        <authorList>
            <person name="Mayer M."/>
        </authorList>
    </citation>
    <scope>NUCLEOTIDE SEQUENCE [LARGE SCALE GENOMIC DNA]</scope>
    <source>
        <strain evidence="1 2">2761</strain>
    </source>
</reference>
<sequence>MPPLDLIPALVGSIVGAVVDAPAQPPPPPIVSPLPRAISPLARLGEMQPPVDNTVVINGKLLTLAPAAQIRDTNNLIVLPAYVQRPVNVRFLVDASGAVFRVWILTPAEAAGAAAADKAAAEAIAAAAAANAAASSSETSR</sequence>
<gene>
    <name evidence="1" type="ORF">GGD90_001595</name>
</gene>
<evidence type="ECO:0000313" key="1">
    <source>
        <dbReference type="EMBL" id="MBB4247224.1"/>
    </source>
</evidence>
<dbReference type="AlphaFoldDB" id="A0A840FZB2"/>
<accession>A0A840FZB2</accession>
<keyword evidence="2" id="KW-1185">Reference proteome</keyword>
<organism evidence="1 2">
    <name type="scientific">Rhodocyclus tenuis</name>
    <name type="common">Rhodospirillum tenue</name>
    <dbReference type="NCBI Taxonomy" id="1066"/>
    <lineage>
        <taxon>Bacteria</taxon>
        <taxon>Pseudomonadati</taxon>
        <taxon>Pseudomonadota</taxon>
        <taxon>Betaproteobacteria</taxon>
        <taxon>Rhodocyclales</taxon>
        <taxon>Rhodocyclaceae</taxon>
        <taxon>Rhodocyclus</taxon>
    </lineage>
</organism>